<proteinExistence type="predicted"/>
<reference evidence="1" key="1">
    <citation type="submission" date="2021-06" db="EMBL/GenBank/DDBJ databases">
        <authorList>
            <person name="Hodson N. C."/>
            <person name="Mongue J. A."/>
            <person name="Jaron S. K."/>
        </authorList>
    </citation>
    <scope>NUCLEOTIDE SEQUENCE</scope>
</reference>
<comment type="caution">
    <text evidence="1">The sequence shown here is derived from an EMBL/GenBank/DDBJ whole genome shotgun (WGS) entry which is preliminary data.</text>
</comment>
<evidence type="ECO:0000313" key="1">
    <source>
        <dbReference type="EMBL" id="CAG7733424.1"/>
    </source>
</evidence>
<dbReference type="AlphaFoldDB" id="A0A8J2K823"/>
<protein>
    <submittedName>
        <fullName evidence="1">Uncharacterized protein</fullName>
    </submittedName>
</protein>
<organism evidence="1 2">
    <name type="scientific">Allacma fusca</name>
    <dbReference type="NCBI Taxonomy" id="39272"/>
    <lineage>
        <taxon>Eukaryota</taxon>
        <taxon>Metazoa</taxon>
        <taxon>Ecdysozoa</taxon>
        <taxon>Arthropoda</taxon>
        <taxon>Hexapoda</taxon>
        <taxon>Collembola</taxon>
        <taxon>Symphypleona</taxon>
        <taxon>Sminthuridae</taxon>
        <taxon>Allacma</taxon>
    </lineage>
</organism>
<name>A0A8J2K823_9HEXA</name>
<dbReference type="Proteomes" id="UP000708208">
    <property type="component" value="Unassembled WGS sequence"/>
</dbReference>
<sequence length="100" mass="11113">MASKILIISVVTFVLLANTAFTTAVFLDLFKPGPRLPGDLANVGTCEQRCRSQCAGNGFNRRCYSDFLYNGIGCTQFCDCLAYPECKGPGFYRPYNNYGW</sequence>
<accession>A0A8J2K823</accession>
<evidence type="ECO:0000313" key="2">
    <source>
        <dbReference type="Proteomes" id="UP000708208"/>
    </source>
</evidence>
<keyword evidence="2" id="KW-1185">Reference proteome</keyword>
<dbReference type="EMBL" id="CAJVCH010248861">
    <property type="protein sequence ID" value="CAG7733424.1"/>
    <property type="molecule type" value="Genomic_DNA"/>
</dbReference>
<gene>
    <name evidence="1" type="ORF">AFUS01_LOCUS21868</name>
</gene>